<feature type="transmembrane region" description="Helical" evidence="4">
    <location>
        <begin position="1126"/>
        <end position="1147"/>
    </location>
</feature>
<dbReference type="InterPro" id="IPR015943">
    <property type="entry name" value="WD40/YVTN_repeat-like_dom_sf"/>
</dbReference>
<dbReference type="EMBL" id="KF901010">
    <property type="protein sequence ID" value="AIF14765.1"/>
    <property type="molecule type" value="Genomic_DNA"/>
</dbReference>
<feature type="compositionally biased region" description="Polar residues" evidence="3">
    <location>
        <begin position="753"/>
        <end position="772"/>
    </location>
</feature>
<dbReference type="SMART" id="SM00320">
    <property type="entry name" value="WD40"/>
    <property type="match status" value="5"/>
</dbReference>
<evidence type="ECO:0000256" key="4">
    <source>
        <dbReference type="SAM" id="Phobius"/>
    </source>
</evidence>
<sequence length="1217" mass="132798">MVLIVSSQQMFFTSEITTNSALDDKQPMAQSVASQWQINDAPPIQSGWSANTWQPDPKGPLWDLDFSPDATKIAGVEISDNRLFVWNISDGRVLLWIHHSAAIVDVVWLSDEWVLVADSGTNWYSYRVVDNGSSTPHTSTEMRSGQWSDGLTGTYSGYLWGLDASLNHSKVAFCGNINQMNMGGEIVIADLSHFIDGSPANAQHFFPQYWSVDCAISPNGAMVAAIGRNLTTYSDGNVTYRDVVYGVDVATGGLQWERFVGGDNSSAWAVTWEPGGGSYTIAYNHPLPSQPNVWEGVATAYAEVDGSVFWYSPIPQNVSSLRWLPDGSYLGVGLFDPGRISFIDTAGQIQTDFGWHAVKSGSTSIPEDITAVTTTSISAPTTANQLMASAGRDGAIEIWAIDVTTFEILPYRRLGPAHVREIAVHPILDLVAIADSSGVVTVRASNGSIDRQCFHPEYGMVVYEIPFAKSVDWINDEAIVAFSDGVIIACNEFSKWSWTFDLRDHKTVGAFGRIAMHQTSNYAAISWSSNTLNTSLDGHVAIIEPMSGQFFNEWQYSESHWTMAFNDFGTILASVGQTGGVRLWNTSDPNPQNWMDDGSPYSHNGYAGVTEWMPGADLLVTAGWDKQLIMWDIQSQSQMQQITLGEEPFAFAELLNDGVIVVGTGNAQNSLTGQLEFYDIQNNSLVNSYQMNHIPRGLDVFPSDQSLVVVNHTGTMLVLKQDADGDGWVDVDDDFPNDPTQHEDSDGDGWGDDQTQPNGDHCLNTQGSSYQDRNGCPDSDGDGYSDADATWLAHPLGAADAFPNMPSQWHDTDGDSHGDEYSFTVGNDSLRVGESGDAFINDASQYRDLDGDGCGDNYTYGDDNGMRINEAGDAFISDPTQCNDFDGDGYGDNYTFTLDNAGLRVEAGDAFPMDYLAWSDLDGDGCPTSSATGLAIDLYPTDSENCDEELPFWLPVNLAILVSNDASLWYLDISWDSAADNTDIIRLEFALNNETSSPIDSEYVAIQVWTSTGAVNENLSVNPVTGNNFLHLRLTGVPDDGDSISRNWTSVWIVYSNDENTTQNGSENSTNNNLDSDGDGVIDSADNCPNEYGTIANQGCPTIDDTSNQTGNDGSNPEDESTDTPAIWYVLIAVMLAGIAVLAVMGIRYNRKTDKIVEGVHSMAQPSSFAPPSTPPSPTMHLPCKKCGGFVQEVMHQENLWTWCPSCREWQDFLGKR</sequence>
<feature type="compositionally biased region" description="Polar residues" evidence="3">
    <location>
        <begin position="1059"/>
        <end position="1075"/>
    </location>
</feature>
<dbReference type="AlphaFoldDB" id="A0A075HHQ7"/>
<evidence type="ECO:0000256" key="1">
    <source>
        <dbReference type="ARBA" id="ARBA00022574"/>
    </source>
</evidence>
<dbReference type="Gene3D" id="4.10.1080.10">
    <property type="entry name" value="TSP type-3 repeat"/>
    <property type="match status" value="1"/>
</dbReference>
<keyword evidence="4" id="KW-1133">Transmembrane helix</keyword>
<dbReference type="InterPro" id="IPR001680">
    <property type="entry name" value="WD40_rpt"/>
</dbReference>
<feature type="region of interest" description="Disordered" evidence="3">
    <location>
        <begin position="728"/>
        <end position="782"/>
    </location>
</feature>
<dbReference type="PANTHER" id="PTHR19879:SF9">
    <property type="entry name" value="TRANSCRIPTION INITIATION FACTOR TFIID SUBUNIT 5"/>
    <property type="match status" value="1"/>
</dbReference>
<dbReference type="PROSITE" id="PS00678">
    <property type="entry name" value="WD_REPEATS_1"/>
    <property type="match status" value="1"/>
</dbReference>
<dbReference type="InterPro" id="IPR011047">
    <property type="entry name" value="Quinoprotein_ADH-like_sf"/>
</dbReference>
<dbReference type="Gene3D" id="2.130.10.10">
    <property type="entry name" value="YVTN repeat-like/Quinoprotein amine dehydrogenase"/>
    <property type="match status" value="2"/>
</dbReference>
<keyword evidence="1" id="KW-0853">WD repeat</keyword>
<proteinExistence type="predicted"/>
<dbReference type="SUPFAM" id="SSF50998">
    <property type="entry name" value="Quinoprotein alcohol dehydrogenase-like"/>
    <property type="match status" value="1"/>
</dbReference>
<organism evidence="5">
    <name type="scientific">uncultured marine group II/III euryarchaeote KM3_67_H09</name>
    <dbReference type="NCBI Taxonomy" id="1456486"/>
    <lineage>
        <taxon>Archaea</taxon>
        <taxon>Methanobacteriati</taxon>
        <taxon>Methanobacteriota</taxon>
        <taxon>environmental samples</taxon>
    </lineage>
</organism>
<keyword evidence="4" id="KW-0472">Membrane</keyword>
<dbReference type="PANTHER" id="PTHR19879">
    <property type="entry name" value="TRANSCRIPTION INITIATION FACTOR TFIID"/>
    <property type="match status" value="1"/>
</dbReference>
<feature type="region of interest" description="Disordered" evidence="3">
    <location>
        <begin position="1059"/>
        <end position="1122"/>
    </location>
</feature>
<evidence type="ECO:0000313" key="5">
    <source>
        <dbReference type="EMBL" id="AIF14765.1"/>
    </source>
</evidence>
<keyword evidence="2" id="KW-0677">Repeat</keyword>
<dbReference type="GO" id="GO:0005509">
    <property type="term" value="F:calcium ion binding"/>
    <property type="evidence" value="ECO:0007669"/>
    <property type="project" value="InterPro"/>
</dbReference>
<dbReference type="SUPFAM" id="SSF50969">
    <property type="entry name" value="YVTN repeat-like/Quinoprotein amine dehydrogenase"/>
    <property type="match status" value="1"/>
</dbReference>
<dbReference type="InterPro" id="IPR011044">
    <property type="entry name" value="Quino_amine_DH_bsu"/>
</dbReference>
<evidence type="ECO:0000256" key="3">
    <source>
        <dbReference type="SAM" id="MobiDB-lite"/>
    </source>
</evidence>
<dbReference type="PROSITE" id="PS50082">
    <property type="entry name" value="WD_REPEATS_2"/>
    <property type="match status" value="1"/>
</dbReference>
<evidence type="ECO:0000256" key="2">
    <source>
        <dbReference type="ARBA" id="ARBA00022737"/>
    </source>
</evidence>
<dbReference type="InterPro" id="IPR019775">
    <property type="entry name" value="WD40_repeat_CS"/>
</dbReference>
<reference evidence="5" key="1">
    <citation type="journal article" date="2014" name="Genome Biol. Evol.">
        <title>Pangenome evidence for extensive interdomain horizontal transfer affecting lineage core and shell genes in uncultured planktonic thaumarchaeota and euryarchaeota.</title>
        <authorList>
            <person name="Deschamps P."/>
            <person name="Zivanovic Y."/>
            <person name="Moreira D."/>
            <person name="Rodriguez-Valera F."/>
            <person name="Lopez-Garcia P."/>
        </authorList>
    </citation>
    <scope>NUCLEOTIDE SEQUENCE</scope>
</reference>
<protein>
    <submittedName>
        <fullName evidence="5">ATPase</fullName>
    </submittedName>
</protein>
<keyword evidence="4" id="KW-0812">Transmembrane</keyword>
<accession>A0A075HHQ7</accession>
<name>A0A075HHQ7_9EURY</name>
<feature type="compositionally biased region" description="Polar residues" evidence="3">
    <location>
        <begin position="1095"/>
        <end position="1115"/>
    </location>
</feature>
<dbReference type="InterPro" id="IPR028974">
    <property type="entry name" value="TSP_type-3_rpt"/>
</dbReference>